<feature type="signal peptide" evidence="1">
    <location>
        <begin position="1"/>
        <end position="22"/>
    </location>
</feature>
<dbReference type="Gene3D" id="3.40.630.10">
    <property type="entry name" value="Zn peptidases"/>
    <property type="match status" value="1"/>
</dbReference>
<comment type="caution">
    <text evidence="2">The sequence shown here is derived from an EMBL/GenBank/DDBJ whole genome shotgun (WGS) entry which is preliminary data.</text>
</comment>
<dbReference type="Proteomes" id="UP000794436">
    <property type="component" value="Unassembled WGS sequence"/>
</dbReference>
<dbReference type="OrthoDB" id="270449at2759"/>
<keyword evidence="1" id="KW-0732">Signal</keyword>
<keyword evidence="3" id="KW-1185">Reference proteome</keyword>
<organism evidence="2 3">
    <name type="scientific">Pythium oligandrum</name>
    <name type="common">Mycoparasitic fungus</name>
    <dbReference type="NCBI Taxonomy" id="41045"/>
    <lineage>
        <taxon>Eukaryota</taxon>
        <taxon>Sar</taxon>
        <taxon>Stramenopiles</taxon>
        <taxon>Oomycota</taxon>
        <taxon>Peronosporomycetes</taxon>
        <taxon>Pythiales</taxon>
        <taxon>Pythiaceae</taxon>
        <taxon>Pythium</taxon>
    </lineage>
</organism>
<evidence type="ECO:0000313" key="2">
    <source>
        <dbReference type="EMBL" id="TMW55111.1"/>
    </source>
</evidence>
<dbReference type="SUPFAM" id="SSF53187">
    <property type="entry name" value="Zn-dependent exopeptidases"/>
    <property type="match status" value="1"/>
</dbReference>
<dbReference type="InterPro" id="IPR021259">
    <property type="entry name" value="DUF2817"/>
</dbReference>
<accession>A0A8K1FAI9</accession>
<dbReference type="CDD" id="cd06233">
    <property type="entry name" value="M14-like"/>
    <property type="match status" value="1"/>
</dbReference>
<evidence type="ECO:0000313" key="3">
    <source>
        <dbReference type="Proteomes" id="UP000794436"/>
    </source>
</evidence>
<reference evidence="2" key="1">
    <citation type="submission" date="2019-03" db="EMBL/GenBank/DDBJ databases">
        <title>Long read genome sequence of the mycoparasitic Pythium oligandrum ATCC 38472 isolated from sugarbeet rhizosphere.</title>
        <authorList>
            <person name="Gaulin E."/>
        </authorList>
    </citation>
    <scope>NUCLEOTIDE SEQUENCE</scope>
    <source>
        <strain evidence="2">ATCC 38472_TT</strain>
    </source>
</reference>
<evidence type="ECO:0000256" key="1">
    <source>
        <dbReference type="SAM" id="SignalP"/>
    </source>
</evidence>
<dbReference type="Pfam" id="PF10994">
    <property type="entry name" value="DUF2817"/>
    <property type="match status" value="1"/>
</dbReference>
<gene>
    <name evidence="2" type="ORF">Poli38472_013873</name>
</gene>
<dbReference type="EMBL" id="SPLM01000149">
    <property type="protein sequence ID" value="TMW55111.1"/>
    <property type="molecule type" value="Genomic_DNA"/>
</dbReference>
<protein>
    <submittedName>
        <fullName evidence="2">Uncharacterized protein</fullName>
    </submittedName>
</protein>
<proteinExistence type="predicted"/>
<sequence>MALAWRSSVVALLLAICVHVYNDFVPMDAYLPPTAINTTVEENFVDNYYQARALFRQRAKDAGATLHTLPFEHLSHLDLTMDIAVVEGVSENVFVHISGTHGVEGFAGSAIQAALLKRAKSWKKSGGPTVILVHALNAYGFSQLRRFNENNVDLNRNWLTTEQFAKLTTLDLNAYGYGDLYDLLNPPAESGWKRLLVWPRMVYYSLTVGPRAVKRALVSGNYQRPESVFFGGQEMQPSLKMLKQFLEEHTSLNTLKRLAVLDVHTGLGPAGVDTLIMMNDSDSEVTSRVFAEEVAARNVVSNSDTDNAVADGYDMVVGFVSEGIGRMLPVEHQKKMLLLSQEFGTVPSVFVFKATNEENAFYQHAPSRRLPYAEKIRDVFYVHRSFSWKQSVIERGLAVFYKVYAELS</sequence>
<name>A0A8K1FAI9_PYTOL</name>
<dbReference type="AlphaFoldDB" id="A0A8K1FAI9"/>
<feature type="chain" id="PRO_5035438476" evidence="1">
    <location>
        <begin position="23"/>
        <end position="408"/>
    </location>
</feature>